<dbReference type="PROSITE" id="PS00723">
    <property type="entry name" value="POLYPRENYL_SYNTHASE_1"/>
    <property type="match status" value="1"/>
</dbReference>
<name>A0A9N7MKE7_STRHE</name>
<dbReference type="InterPro" id="IPR000092">
    <property type="entry name" value="Polyprenyl_synt"/>
</dbReference>
<proteinExistence type="inferred from homology"/>
<dbReference type="Gene3D" id="1.10.600.10">
    <property type="entry name" value="Farnesyl Diphosphate Synthase"/>
    <property type="match status" value="1"/>
</dbReference>
<dbReference type="GO" id="GO:0005739">
    <property type="term" value="C:mitochondrion"/>
    <property type="evidence" value="ECO:0007669"/>
    <property type="project" value="UniProtKB-SubCell"/>
</dbReference>
<dbReference type="SFLD" id="SFLDS00005">
    <property type="entry name" value="Isoprenoid_Synthase_Type_I"/>
    <property type="match status" value="1"/>
</dbReference>
<dbReference type="GO" id="GO:0046872">
    <property type="term" value="F:metal ion binding"/>
    <property type="evidence" value="ECO:0007669"/>
    <property type="project" value="UniProtKB-KW"/>
</dbReference>
<dbReference type="GO" id="GO:0006744">
    <property type="term" value="P:ubiquinone biosynthetic process"/>
    <property type="evidence" value="ECO:0007669"/>
    <property type="project" value="TreeGrafter"/>
</dbReference>
<dbReference type="PROSITE" id="PS00444">
    <property type="entry name" value="POLYPRENYL_SYNTHASE_2"/>
    <property type="match status" value="1"/>
</dbReference>
<dbReference type="GO" id="GO:0008299">
    <property type="term" value="P:isoprenoid biosynthetic process"/>
    <property type="evidence" value="ECO:0007669"/>
    <property type="project" value="UniProtKB-KW"/>
</dbReference>
<accession>A0A9N7MKE7</accession>
<dbReference type="EMBL" id="CACSLK010003174">
    <property type="protein sequence ID" value="CAA0808606.1"/>
    <property type="molecule type" value="Genomic_DNA"/>
</dbReference>
<evidence type="ECO:0000256" key="7">
    <source>
        <dbReference type="ARBA" id="ARBA00023128"/>
    </source>
</evidence>
<protein>
    <submittedName>
        <fullName evidence="10">Solanesyl diphosphate synthase 3-chloroplastic/mitochondrial</fullName>
    </submittedName>
</protein>
<dbReference type="InterPro" id="IPR008949">
    <property type="entry name" value="Isoprenoid_synthase_dom_sf"/>
</dbReference>
<comment type="cofactor">
    <cofactor evidence="1">
        <name>Mg(2+)</name>
        <dbReference type="ChEBI" id="CHEBI:18420"/>
    </cofactor>
</comment>
<keyword evidence="8" id="KW-0414">Isoprene biosynthesis</keyword>
<dbReference type="InterPro" id="IPR033749">
    <property type="entry name" value="Polyprenyl_synt_CS"/>
</dbReference>
<dbReference type="FunFam" id="1.10.600.10:FF:000015">
    <property type="entry name" value="Solanesyl diphosphate synthase 3, chloroplastic/mitochondrial"/>
    <property type="match status" value="1"/>
</dbReference>
<keyword evidence="7" id="KW-0496">Mitochondrion</keyword>
<evidence type="ECO:0000313" key="10">
    <source>
        <dbReference type="EMBL" id="CAA0808606.1"/>
    </source>
</evidence>
<keyword evidence="5" id="KW-0479">Metal-binding</keyword>
<evidence type="ECO:0000256" key="3">
    <source>
        <dbReference type="ARBA" id="ARBA00006706"/>
    </source>
</evidence>
<dbReference type="PANTHER" id="PTHR12001:SF69">
    <property type="entry name" value="ALL TRANS-POLYPRENYL-DIPHOSPHATE SYNTHASE PDSS1"/>
    <property type="match status" value="1"/>
</dbReference>
<keyword evidence="6" id="KW-0460">Magnesium</keyword>
<comment type="subcellular location">
    <subcellularLocation>
        <location evidence="2">Mitochondrion</location>
    </subcellularLocation>
</comment>
<evidence type="ECO:0000256" key="5">
    <source>
        <dbReference type="ARBA" id="ARBA00022723"/>
    </source>
</evidence>
<evidence type="ECO:0000256" key="6">
    <source>
        <dbReference type="ARBA" id="ARBA00022842"/>
    </source>
</evidence>
<dbReference type="CDD" id="cd00685">
    <property type="entry name" value="Trans_IPPS_HT"/>
    <property type="match status" value="1"/>
</dbReference>
<comment type="similarity">
    <text evidence="3 9">Belongs to the FPP/GGPP synthase family.</text>
</comment>
<dbReference type="GO" id="GO:0004659">
    <property type="term" value="F:prenyltransferase activity"/>
    <property type="evidence" value="ECO:0007669"/>
    <property type="project" value="InterPro"/>
</dbReference>
<keyword evidence="11" id="KW-1185">Reference proteome</keyword>
<evidence type="ECO:0000313" key="11">
    <source>
        <dbReference type="Proteomes" id="UP001153555"/>
    </source>
</evidence>
<sequence length="435" mass="47275">MAASNSSKLFRVGRSILGGLTNGAFGSIHSSPQSTHSNFLSQKTRTFIQMRTSLKVGDNSGAKRVLGCRGIYTWVSNVVGQQAQIHSSSALEEKVDPFSLVADELSILANRLRSMVVAEVPKLASAAEYFFKMGVEGKRFRPTVLLLMATALNVPVPRQLSEAAVDKLSTELRSRQQCIAEITEMIHVASLLHDDVLDDADTRRGIGSLNFVMGNKLAVLAGDFLLSRACVALASLKNTEVVSLLAKVVEHLVTGETMQMTTTSDQRCNMEYYMQKTYYKTASLISNSCKAIALLAGQSAEVSVLAYDYGKNLGLAYQLIDDVLDFTGTSASLGKGSLSDIRHGIITAPILFAMEEFPELRAIVDQGLDNSANVDRALEYLGKSRGIQKTRELAAKHASLASAAIDSFPENDDENVQKSRRALVDLTQRVITRSK</sequence>
<dbReference type="AlphaFoldDB" id="A0A9N7MKE7"/>
<dbReference type="Proteomes" id="UP001153555">
    <property type="component" value="Unassembled WGS sequence"/>
</dbReference>
<dbReference type="SUPFAM" id="SSF48576">
    <property type="entry name" value="Terpenoid synthases"/>
    <property type="match status" value="1"/>
</dbReference>
<dbReference type="GO" id="GO:1990234">
    <property type="term" value="C:transferase complex"/>
    <property type="evidence" value="ECO:0007669"/>
    <property type="project" value="TreeGrafter"/>
</dbReference>
<dbReference type="OrthoDB" id="9927103at2759"/>
<dbReference type="PANTHER" id="PTHR12001">
    <property type="entry name" value="GERANYLGERANYL PYROPHOSPHATE SYNTHASE"/>
    <property type="match status" value="1"/>
</dbReference>
<evidence type="ECO:0000256" key="8">
    <source>
        <dbReference type="ARBA" id="ARBA00023229"/>
    </source>
</evidence>
<organism evidence="10 11">
    <name type="scientific">Striga hermonthica</name>
    <name type="common">Purple witchweed</name>
    <name type="synonym">Buchnera hermonthica</name>
    <dbReference type="NCBI Taxonomy" id="68872"/>
    <lineage>
        <taxon>Eukaryota</taxon>
        <taxon>Viridiplantae</taxon>
        <taxon>Streptophyta</taxon>
        <taxon>Embryophyta</taxon>
        <taxon>Tracheophyta</taxon>
        <taxon>Spermatophyta</taxon>
        <taxon>Magnoliopsida</taxon>
        <taxon>eudicotyledons</taxon>
        <taxon>Gunneridae</taxon>
        <taxon>Pentapetalae</taxon>
        <taxon>asterids</taxon>
        <taxon>lamiids</taxon>
        <taxon>Lamiales</taxon>
        <taxon>Orobanchaceae</taxon>
        <taxon>Buchnereae</taxon>
        <taxon>Striga</taxon>
    </lineage>
</organism>
<keyword evidence="4 9" id="KW-0808">Transferase</keyword>
<evidence type="ECO:0000256" key="2">
    <source>
        <dbReference type="ARBA" id="ARBA00004173"/>
    </source>
</evidence>
<gene>
    <name evidence="10" type="ORF">SHERM_10835</name>
</gene>
<reference evidence="10" key="1">
    <citation type="submission" date="2019-12" db="EMBL/GenBank/DDBJ databases">
        <authorList>
            <person name="Scholes J."/>
        </authorList>
    </citation>
    <scope>NUCLEOTIDE SEQUENCE</scope>
</reference>
<evidence type="ECO:0000256" key="9">
    <source>
        <dbReference type="RuleBase" id="RU004466"/>
    </source>
</evidence>
<evidence type="ECO:0000256" key="1">
    <source>
        <dbReference type="ARBA" id="ARBA00001946"/>
    </source>
</evidence>
<evidence type="ECO:0000256" key="4">
    <source>
        <dbReference type="ARBA" id="ARBA00022679"/>
    </source>
</evidence>
<comment type="caution">
    <text evidence="10">The sequence shown here is derived from an EMBL/GenBank/DDBJ whole genome shotgun (WGS) entry which is preliminary data.</text>
</comment>
<dbReference type="Pfam" id="PF00348">
    <property type="entry name" value="polyprenyl_synt"/>
    <property type="match status" value="1"/>
</dbReference>